<sequence>MNIIHCNNPQENPIPGWMQNPARASMLILNQSGGRLIPQGSAMYQNASSFYPSFYLPSQANFQ</sequence>
<evidence type="ECO:0000313" key="1">
    <source>
        <dbReference type="EMBL" id="MEQ2439963.1"/>
    </source>
</evidence>
<reference evidence="1 2" key="1">
    <citation type="submission" date="2024-03" db="EMBL/GenBank/DDBJ databases">
        <title>Human intestinal bacterial collection.</title>
        <authorList>
            <person name="Pauvert C."/>
            <person name="Hitch T.C.A."/>
            <person name="Clavel T."/>
        </authorList>
    </citation>
    <scope>NUCLEOTIDE SEQUENCE [LARGE SCALE GENOMIC DNA]</scope>
    <source>
        <strain evidence="1 2">CLA-JM-H44</strain>
    </source>
</reference>
<dbReference type="RefSeq" id="WP_349218269.1">
    <property type="nucleotide sequence ID" value="NZ_JBBMFD010000004.1"/>
</dbReference>
<evidence type="ECO:0000313" key="2">
    <source>
        <dbReference type="Proteomes" id="UP001489509"/>
    </source>
</evidence>
<name>A0ABV1E1Q2_9FIRM</name>
<organism evidence="1 2">
    <name type="scientific">Solibaculum intestinale</name>
    <dbReference type="NCBI Taxonomy" id="3133165"/>
    <lineage>
        <taxon>Bacteria</taxon>
        <taxon>Bacillati</taxon>
        <taxon>Bacillota</taxon>
        <taxon>Clostridia</taxon>
        <taxon>Eubacteriales</taxon>
        <taxon>Oscillospiraceae</taxon>
        <taxon>Solibaculum</taxon>
    </lineage>
</organism>
<protein>
    <submittedName>
        <fullName evidence="1">Uncharacterized protein</fullName>
    </submittedName>
</protein>
<comment type="caution">
    <text evidence="1">The sequence shown here is derived from an EMBL/GenBank/DDBJ whole genome shotgun (WGS) entry which is preliminary data.</text>
</comment>
<accession>A0ABV1E1Q2</accession>
<dbReference type="EMBL" id="JBBMFD010000004">
    <property type="protein sequence ID" value="MEQ2439963.1"/>
    <property type="molecule type" value="Genomic_DNA"/>
</dbReference>
<dbReference type="Proteomes" id="UP001489509">
    <property type="component" value="Unassembled WGS sequence"/>
</dbReference>
<proteinExistence type="predicted"/>
<gene>
    <name evidence="1" type="ORF">WMO26_03870</name>
</gene>
<keyword evidence="2" id="KW-1185">Reference proteome</keyword>